<dbReference type="EMBL" id="DS469509">
    <property type="protein sequence ID" value="EDO49555.1"/>
    <property type="molecule type" value="Genomic_DNA"/>
</dbReference>
<dbReference type="PROSITE" id="PS50835">
    <property type="entry name" value="IG_LIKE"/>
    <property type="match status" value="1"/>
</dbReference>
<keyword evidence="3" id="KW-0963">Cytoplasm</keyword>
<dbReference type="InterPro" id="IPR036179">
    <property type="entry name" value="Ig-like_dom_sf"/>
</dbReference>
<dbReference type="Pfam" id="PF07679">
    <property type="entry name" value="I-set"/>
    <property type="match status" value="1"/>
</dbReference>
<organism evidence="9 10">
    <name type="scientific">Nematostella vectensis</name>
    <name type="common">Starlet sea anemone</name>
    <dbReference type="NCBI Taxonomy" id="45351"/>
    <lineage>
        <taxon>Eukaryota</taxon>
        <taxon>Metazoa</taxon>
        <taxon>Cnidaria</taxon>
        <taxon>Anthozoa</taxon>
        <taxon>Hexacorallia</taxon>
        <taxon>Actiniaria</taxon>
        <taxon>Edwardsiidae</taxon>
        <taxon>Nematostella</taxon>
    </lineage>
</organism>
<dbReference type="GO" id="GO:0030017">
    <property type="term" value="C:sarcomere"/>
    <property type="evidence" value="ECO:0007669"/>
    <property type="project" value="UniProtKB-ARBA"/>
</dbReference>
<accession>A7RGL9</accession>
<keyword evidence="4" id="KW-0732">Signal</keyword>
<dbReference type="Proteomes" id="UP000001593">
    <property type="component" value="Unassembled WGS sequence"/>
</dbReference>
<dbReference type="SUPFAM" id="SSF48726">
    <property type="entry name" value="Immunoglobulin"/>
    <property type="match status" value="1"/>
</dbReference>
<keyword evidence="6" id="KW-1015">Disulfide bond</keyword>
<dbReference type="Gene3D" id="2.60.40.10">
    <property type="entry name" value="Immunoglobulins"/>
    <property type="match status" value="1"/>
</dbReference>
<dbReference type="InterPro" id="IPR013098">
    <property type="entry name" value="Ig_I-set"/>
</dbReference>
<dbReference type="eggNOG" id="KOG0613">
    <property type="taxonomic scope" value="Eukaryota"/>
</dbReference>
<dbReference type="AlphaFoldDB" id="A7RGL9"/>
<reference evidence="9 10" key="1">
    <citation type="journal article" date="2007" name="Science">
        <title>Sea anemone genome reveals ancestral eumetazoan gene repertoire and genomic organization.</title>
        <authorList>
            <person name="Putnam N.H."/>
            <person name="Srivastava M."/>
            <person name="Hellsten U."/>
            <person name="Dirks B."/>
            <person name="Chapman J."/>
            <person name="Salamov A."/>
            <person name="Terry A."/>
            <person name="Shapiro H."/>
            <person name="Lindquist E."/>
            <person name="Kapitonov V.V."/>
            <person name="Jurka J."/>
            <person name="Genikhovich G."/>
            <person name="Grigoriev I.V."/>
            <person name="Lucas S.M."/>
            <person name="Steele R.E."/>
            <person name="Finnerty J.R."/>
            <person name="Technau U."/>
            <person name="Martindale M.Q."/>
            <person name="Rokhsar D.S."/>
        </authorList>
    </citation>
    <scope>NUCLEOTIDE SEQUENCE [LARGE SCALE GENOMIC DNA]</scope>
    <source>
        <strain evidence="10">CH2 X CH6</strain>
    </source>
</reference>
<evidence type="ECO:0000256" key="7">
    <source>
        <dbReference type="ARBA" id="ARBA00023319"/>
    </source>
</evidence>
<keyword evidence="7" id="KW-0393">Immunoglobulin domain</keyword>
<keyword evidence="5" id="KW-0677">Repeat</keyword>
<dbReference type="PANTHER" id="PTHR45080">
    <property type="entry name" value="CONTACTIN 5"/>
    <property type="match status" value="1"/>
</dbReference>
<evidence type="ECO:0000256" key="2">
    <source>
        <dbReference type="ARBA" id="ARBA00006692"/>
    </source>
</evidence>
<sequence length="85" mass="9474">IVVRQGEDIDIGAQITAKPKPNVKWYKDGKPLRDGPRTTIRARDDLYNCKVLSAKPEDTGMYKCEATNAVGKATRTFDVQVEGTY</sequence>
<dbReference type="STRING" id="45351.A7RGL9"/>
<dbReference type="PANTHER" id="PTHR45080:SF8">
    <property type="entry name" value="IG-LIKE DOMAIN-CONTAINING PROTEIN"/>
    <property type="match status" value="1"/>
</dbReference>
<keyword evidence="10" id="KW-1185">Reference proteome</keyword>
<dbReference type="InterPro" id="IPR003598">
    <property type="entry name" value="Ig_sub2"/>
</dbReference>
<comment type="subcellular location">
    <subcellularLocation>
        <location evidence="1">Cytoplasm</location>
    </subcellularLocation>
</comment>
<evidence type="ECO:0000256" key="1">
    <source>
        <dbReference type="ARBA" id="ARBA00004496"/>
    </source>
</evidence>
<evidence type="ECO:0000256" key="6">
    <source>
        <dbReference type="ARBA" id="ARBA00023157"/>
    </source>
</evidence>
<evidence type="ECO:0000256" key="4">
    <source>
        <dbReference type="ARBA" id="ARBA00022729"/>
    </source>
</evidence>
<comment type="similarity">
    <text evidence="2">Belongs to the protein kinase superfamily. CAMK Ser/Thr protein kinase family.</text>
</comment>
<evidence type="ECO:0000313" key="10">
    <source>
        <dbReference type="Proteomes" id="UP000001593"/>
    </source>
</evidence>
<feature type="domain" description="Ig-like" evidence="8">
    <location>
        <begin position="1"/>
        <end position="80"/>
    </location>
</feature>
<dbReference type="InParanoid" id="A7RGL9"/>
<evidence type="ECO:0000259" key="8">
    <source>
        <dbReference type="PROSITE" id="PS50835"/>
    </source>
</evidence>
<name>A7RGL9_NEMVE</name>
<protein>
    <recommendedName>
        <fullName evidence="8">Ig-like domain-containing protein</fullName>
    </recommendedName>
</protein>
<dbReference type="FunFam" id="2.60.40.10:FF:000345">
    <property type="entry name" value="Muscle M-line assembly protein unc-89"/>
    <property type="match status" value="1"/>
</dbReference>
<dbReference type="OMA" id="MYKCEAT"/>
<evidence type="ECO:0000313" key="9">
    <source>
        <dbReference type="EMBL" id="EDO49555.1"/>
    </source>
</evidence>
<evidence type="ECO:0000256" key="3">
    <source>
        <dbReference type="ARBA" id="ARBA00022490"/>
    </source>
</evidence>
<dbReference type="SMART" id="SM00408">
    <property type="entry name" value="IGc2"/>
    <property type="match status" value="1"/>
</dbReference>
<feature type="non-terminal residue" evidence="9">
    <location>
        <position position="1"/>
    </location>
</feature>
<dbReference type="InterPro" id="IPR007110">
    <property type="entry name" value="Ig-like_dom"/>
</dbReference>
<proteinExistence type="inferred from homology"/>
<dbReference type="InterPro" id="IPR050958">
    <property type="entry name" value="Cell_Adh-Cytoskel_Orgn"/>
</dbReference>
<gene>
    <name evidence="9" type="ORF">NEMVEDRAFT_v1g81066</name>
</gene>
<dbReference type="InterPro" id="IPR013783">
    <property type="entry name" value="Ig-like_fold"/>
</dbReference>
<dbReference type="HOGENOM" id="CLU_145026_3_0_1"/>
<evidence type="ECO:0000256" key="5">
    <source>
        <dbReference type="ARBA" id="ARBA00022737"/>
    </source>
</evidence>